<feature type="domain" description="Type I restriction enzyme R protein N-terminal" evidence="2">
    <location>
        <begin position="52"/>
        <end position="118"/>
    </location>
</feature>
<feature type="region of interest" description="Disordered" evidence="1">
    <location>
        <begin position="228"/>
        <end position="253"/>
    </location>
</feature>
<evidence type="ECO:0000259" key="2">
    <source>
        <dbReference type="Pfam" id="PF13588"/>
    </source>
</evidence>
<dbReference type="Proteomes" id="UP000002985">
    <property type="component" value="Unassembled WGS sequence"/>
</dbReference>
<reference evidence="3 4" key="1">
    <citation type="journal article" date="2012" name="FEBS Lett.">
        <title>Anammox organism KSU-1 expresses a NirK-type copper-containing nitrite reductase instead of a NirS-type with cytochrome cd1.</title>
        <authorList>
            <person name="Hira D."/>
            <person name="Toh H."/>
            <person name="Migita C.T."/>
            <person name="Okubo H."/>
            <person name="Nishiyama T."/>
            <person name="Hattori M."/>
            <person name="Furukawa K."/>
            <person name="Fujii T."/>
        </authorList>
    </citation>
    <scope>NUCLEOTIDE SEQUENCE [LARGE SCALE GENOMIC DNA]</scope>
</reference>
<dbReference type="InterPro" id="IPR029464">
    <property type="entry name" value="HSDR_N"/>
</dbReference>
<keyword evidence="4" id="KW-1185">Reference proteome</keyword>
<evidence type="ECO:0000256" key="1">
    <source>
        <dbReference type="SAM" id="MobiDB-lite"/>
    </source>
</evidence>
<organism evidence="3 4">
    <name type="scientific">Candidatus Jettenia caeni</name>
    <dbReference type="NCBI Taxonomy" id="247490"/>
    <lineage>
        <taxon>Bacteria</taxon>
        <taxon>Pseudomonadati</taxon>
        <taxon>Planctomycetota</taxon>
        <taxon>Candidatus Brocadiia</taxon>
        <taxon>Candidatus Brocadiales</taxon>
        <taxon>Candidatus Brocadiaceae</taxon>
        <taxon>Candidatus Jettenia</taxon>
    </lineage>
</organism>
<dbReference type="eggNOG" id="COG4748">
    <property type="taxonomic scope" value="Bacteria"/>
</dbReference>
<comment type="caution">
    <text evidence="3">The sequence shown here is derived from an EMBL/GenBank/DDBJ whole genome shotgun (WGS) entry which is preliminary data.</text>
</comment>
<dbReference type="Pfam" id="PF13588">
    <property type="entry name" value="HSDR_N_2"/>
    <property type="match status" value="1"/>
</dbReference>
<gene>
    <name evidence="3" type="ORF">KSU1_C1470</name>
</gene>
<dbReference type="AlphaFoldDB" id="I3IMX1"/>
<name>I3IMX1_9BACT</name>
<protein>
    <recommendedName>
        <fullName evidence="2">Type I restriction enzyme R protein N-terminal domain-containing protein</fullName>
    </recommendedName>
</protein>
<accession>I3IMX1</accession>
<sequence>MPVDISRVLKKYIPIFQEAHEQGINEAETSMRIGKFLEDALGYDVFSEISKEHTVKDKYVDYAIKLNNKVAFFIEIKQAGMELRKSYIEQASNYAANAGVEWIILTSGRYWQAYHLNFNDGIQNDLVWSVDILENDIYDTAYFIGLLHKKSILKGELEDYYLRIKTLSPKSIIRAIFQEDTLRIIRKHLRVATGINVDEEEVTDSIKEMLSKEAWEEIGDVKIKRKKKISKSKQNTKETPTLIEESTTTQKPEIIENIETPSIVIEKEENI</sequence>
<evidence type="ECO:0000313" key="3">
    <source>
        <dbReference type="EMBL" id="GAB63066.1"/>
    </source>
</evidence>
<dbReference type="STRING" id="247490.KSU1_C1470"/>
<proteinExistence type="predicted"/>
<dbReference type="EMBL" id="BAFH01000003">
    <property type="protein sequence ID" value="GAB63066.1"/>
    <property type="molecule type" value="Genomic_DNA"/>
</dbReference>
<evidence type="ECO:0000313" key="4">
    <source>
        <dbReference type="Proteomes" id="UP000002985"/>
    </source>
</evidence>